<dbReference type="AlphaFoldDB" id="A0A8A3P8Q9"/>
<dbReference type="OrthoDB" id="10256055at2759"/>
<gene>
    <name evidence="1" type="ORF">DSL72_003136</name>
</gene>
<dbReference type="PANTHER" id="PTHR41677:SF1">
    <property type="entry name" value="FE2OG DIOXYGENASE DOMAIN-CONTAINING PROTEIN"/>
    <property type="match status" value="1"/>
</dbReference>
<sequence>MAALGVSYQPGTPEPNLFPKLANHTSSRATQESLKRSFAKYLASEHSTQAVGKLFQPESHLQYEEPSYIHTMEDIGYSAMSGVSSIAVSEPFRLFSEEAVNIMREEIFDKDVQEKYSYTSDIAPKQLRGYAPAHGKFIYEAWKHPETLAIISQIAGIDLVPVMDYEIGHINLSVPGKRREHDSSALISEDDEKAIVGWHRDSYPFVCVLMMSDTTGMVGGETALRTGYGDIKKVRGPSKGCAVVLQGRYIDHQALRASGGQERITMVTSFRPRSPCVRDDTVLTTVRPVSNLSDLYGQTVEYQLENSEARIRTMLKEIRDSLKAGATNTKAIKTFLDFEISQLTHLNEEIVDESLVTMGQLSEACADAANPNKKPRIELSVLVNAVGISSHWAYLGSKEGINGESSKLSNAR</sequence>
<evidence type="ECO:0000313" key="2">
    <source>
        <dbReference type="Proteomes" id="UP000672032"/>
    </source>
</evidence>
<dbReference type="PANTHER" id="PTHR41677">
    <property type="entry name" value="YALI0B19030P"/>
    <property type="match status" value="1"/>
</dbReference>
<protein>
    <recommendedName>
        <fullName evidence="3">Fe2OG dioxygenase domain-containing protein</fullName>
    </recommendedName>
</protein>
<accession>A0A8A3P8Q9</accession>
<proteinExistence type="predicted"/>
<dbReference type="Proteomes" id="UP000672032">
    <property type="component" value="Chromosome 1"/>
</dbReference>
<dbReference type="EMBL" id="CP063405">
    <property type="protein sequence ID" value="QSZ28637.1"/>
    <property type="molecule type" value="Genomic_DNA"/>
</dbReference>
<reference evidence="1" key="1">
    <citation type="submission" date="2020-10" db="EMBL/GenBank/DDBJ databases">
        <title>Genome Sequence of Monilinia vaccinii-corymbosi Sheds Light on Mummy Berry Disease Infection of Blueberry and Mating Type.</title>
        <authorList>
            <person name="Yow A.G."/>
            <person name="Zhang Y."/>
            <person name="Bansal K."/>
            <person name="Eacker S.M."/>
            <person name="Sullivan S."/>
            <person name="Liachko I."/>
            <person name="Cubeta M.A."/>
            <person name="Rollins J.A."/>
            <person name="Ashrafi H."/>
        </authorList>
    </citation>
    <scope>NUCLEOTIDE SEQUENCE</scope>
    <source>
        <strain evidence="1">RL-1</strain>
    </source>
</reference>
<evidence type="ECO:0008006" key="3">
    <source>
        <dbReference type="Google" id="ProtNLM"/>
    </source>
</evidence>
<keyword evidence="2" id="KW-1185">Reference proteome</keyword>
<evidence type="ECO:0000313" key="1">
    <source>
        <dbReference type="EMBL" id="QSZ28637.1"/>
    </source>
</evidence>
<organism evidence="1 2">
    <name type="scientific">Monilinia vaccinii-corymbosi</name>
    <dbReference type="NCBI Taxonomy" id="61207"/>
    <lineage>
        <taxon>Eukaryota</taxon>
        <taxon>Fungi</taxon>
        <taxon>Dikarya</taxon>
        <taxon>Ascomycota</taxon>
        <taxon>Pezizomycotina</taxon>
        <taxon>Leotiomycetes</taxon>
        <taxon>Helotiales</taxon>
        <taxon>Sclerotiniaceae</taxon>
        <taxon>Monilinia</taxon>
    </lineage>
</organism>
<name>A0A8A3P8Q9_9HELO</name>